<dbReference type="InterPro" id="IPR022472">
    <property type="entry name" value="VPLPA-CTERM"/>
</dbReference>
<evidence type="ECO:0000313" key="3">
    <source>
        <dbReference type="Proteomes" id="UP001191082"/>
    </source>
</evidence>
<organism evidence="2 3">
    <name type="scientific">Arenibacterium halophilum</name>
    <dbReference type="NCBI Taxonomy" id="2583821"/>
    <lineage>
        <taxon>Bacteria</taxon>
        <taxon>Pseudomonadati</taxon>
        <taxon>Pseudomonadota</taxon>
        <taxon>Alphaproteobacteria</taxon>
        <taxon>Rhodobacterales</taxon>
        <taxon>Paracoccaceae</taxon>
        <taxon>Arenibacterium</taxon>
    </lineage>
</organism>
<gene>
    <name evidence="2" type="ORF">FGK64_00550</name>
</gene>
<evidence type="ECO:0000256" key="1">
    <source>
        <dbReference type="SAM" id="SignalP"/>
    </source>
</evidence>
<protein>
    <submittedName>
        <fullName evidence="2">VPLPA-CTERM sorting domain-containing protein</fullName>
    </submittedName>
</protein>
<sequence>MHRVRSGSGHFDRAMCMYKVGHMINLKISALAGALAIGLASMASAASVTFNFADKDRTKTPSIEMTDASGLKLTTTAARYSYLSGNYIDRNLGGKVKTDKDAGLSVLTGSNDSHWIDGGGTYNDVAVLTFSKNVEVKSLLLYGWDSGDKLGFSTDFTKAGPGGWVSYGGSLPSVGESSVFYLWSHYDSKVEFKLKAITVEYEESTNQTPVPLPASGVLLLGALGGAAALRRRRKA</sequence>
<accession>A0ABY2XBW9</accession>
<keyword evidence="3" id="KW-1185">Reference proteome</keyword>
<dbReference type="EMBL" id="VCPC01000001">
    <property type="protein sequence ID" value="TMV14513.1"/>
    <property type="molecule type" value="Genomic_DNA"/>
</dbReference>
<name>A0ABY2XBW9_9RHOB</name>
<dbReference type="NCBIfam" id="TIGR03370">
    <property type="entry name" value="VPLPA-CTERM"/>
    <property type="match status" value="1"/>
</dbReference>
<feature type="chain" id="PRO_5046406801" evidence="1">
    <location>
        <begin position="46"/>
        <end position="235"/>
    </location>
</feature>
<keyword evidence="1" id="KW-0732">Signal</keyword>
<comment type="caution">
    <text evidence="2">The sequence shown here is derived from an EMBL/GenBank/DDBJ whole genome shotgun (WGS) entry which is preliminary data.</text>
</comment>
<feature type="signal peptide" evidence="1">
    <location>
        <begin position="1"/>
        <end position="45"/>
    </location>
</feature>
<reference evidence="2 3" key="1">
    <citation type="submission" date="2019-05" db="EMBL/GenBank/DDBJ databases">
        <title>Marivita sp. nov. isolated from sea sediment.</title>
        <authorList>
            <person name="Kim W."/>
        </authorList>
    </citation>
    <scope>NUCLEOTIDE SEQUENCE [LARGE SCALE GENOMIC DNA]</scope>
    <source>
        <strain evidence="2 3">CAU 1492</strain>
    </source>
</reference>
<proteinExistence type="predicted"/>
<evidence type="ECO:0000313" key="2">
    <source>
        <dbReference type="EMBL" id="TMV14513.1"/>
    </source>
</evidence>
<dbReference type="Proteomes" id="UP001191082">
    <property type="component" value="Unassembled WGS sequence"/>
</dbReference>